<evidence type="ECO:0000256" key="1">
    <source>
        <dbReference type="SAM" id="Phobius"/>
    </source>
</evidence>
<proteinExistence type="predicted"/>
<reference evidence="2" key="2">
    <citation type="submission" date="2020-09" db="EMBL/GenBank/DDBJ databases">
        <authorList>
            <person name="Sun Q."/>
            <person name="Zhou Y."/>
        </authorList>
    </citation>
    <scope>NUCLEOTIDE SEQUENCE</scope>
    <source>
        <strain evidence="2">CGMCC 1.15388</strain>
    </source>
</reference>
<gene>
    <name evidence="2" type="ORF">GCM10011401_02950</name>
</gene>
<sequence>MIRTDEGRRSSRRRAVLLISIPVIMLAMFVVPYTLLREVDAWYGSALFWMLATGAVIALNVILSADWED</sequence>
<reference evidence="2" key="1">
    <citation type="journal article" date="2014" name="Int. J. Syst. Evol. Microbiol.">
        <title>Complete genome sequence of Corynebacterium casei LMG S-19264T (=DSM 44701T), isolated from a smear-ripened cheese.</title>
        <authorList>
            <consortium name="US DOE Joint Genome Institute (JGI-PGF)"/>
            <person name="Walter F."/>
            <person name="Albersmeier A."/>
            <person name="Kalinowski J."/>
            <person name="Ruckert C."/>
        </authorList>
    </citation>
    <scope>NUCLEOTIDE SEQUENCE</scope>
    <source>
        <strain evidence="2">CGMCC 1.15388</strain>
    </source>
</reference>
<dbReference type="EMBL" id="BMIS01000001">
    <property type="protein sequence ID" value="GGE59570.1"/>
    <property type="molecule type" value="Genomic_DNA"/>
</dbReference>
<accession>A0A917ELB0</accession>
<dbReference type="Proteomes" id="UP000633136">
    <property type="component" value="Unassembled WGS sequence"/>
</dbReference>
<keyword evidence="1" id="KW-1133">Transmembrane helix</keyword>
<organism evidence="2 3">
    <name type="scientific">Nesterenkonia cremea</name>
    <dbReference type="NCBI Taxonomy" id="1882340"/>
    <lineage>
        <taxon>Bacteria</taxon>
        <taxon>Bacillati</taxon>
        <taxon>Actinomycetota</taxon>
        <taxon>Actinomycetes</taxon>
        <taxon>Micrococcales</taxon>
        <taxon>Micrococcaceae</taxon>
        <taxon>Nesterenkonia</taxon>
    </lineage>
</organism>
<name>A0A917ELB0_9MICC</name>
<comment type="caution">
    <text evidence="2">The sequence shown here is derived from an EMBL/GenBank/DDBJ whole genome shotgun (WGS) entry which is preliminary data.</text>
</comment>
<evidence type="ECO:0000313" key="3">
    <source>
        <dbReference type="Proteomes" id="UP000633136"/>
    </source>
</evidence>
<keyword evidence="1" id="KW-0472">Membrane</keyword>
<dbReference type="AlphaFoldDB" id="A0A917ELB0"/>
<feature type="transmembrane region" description="Helical" evidence="1">
    <location>
        <begin position="15"/>
        <end position="35"/>
    </location>
</feature>
<feature type="transmembrane region" description="Helical" evidence="1">
    <location>
        <begin position="41"/>
        <end position="63"/>
    </location>
</feature>
<evidence type="ECO:0000313" key="2">
    <source>
        <dbReference type="EMBL" id="GGE59570.1"/>
    </source>
</evidence>
<dbReference type="RefSeq" id="WP_188682519.1">
    <property type="nucleotide sequence ID" value="NZ_BMIS01000001.1"/>
</dbReference>
<keyword evidence="1" id="KW-0812">Transmembrane</keyword>
<protein>
    <submittedName>
        <fullName evidence="2">Uncharacterized protein</fullName>
    </submittedName>
</protein>
<keyword evidence="3" id="KW-1185">Reference proteome</keyword>